<dbReference type="EMBL" id="JACHBX010000001">
    <property type="protein sequence ID" value="MBB6132666.1"/>
    <property type="molecule type" value="Genomic_DNA"/>
</dbReference>
<dbReference type="Proteomes" id="UP000540787">
    <property type="component" value="Unassembled WGS sequence"/>
</dbReference>
<protein>
    <recommendedName>
        <fullName evidence="1">DUF6968 domain-containing protein</fullName>
    </recommendedName>
</protein>
<proteinExistence type="predicted"/>
<dbReference type="AlphaFoldDB" id="A0A7W9U6T0"/>
<reference evidence="2 3" key="1">
    <citation type="submission" date="2020-08" db="EMBL/GenBank/DDBJ databases">
        <title>The Agave Microbiome: Exploring the role of microbial communities in plant adaptations to desert environments.</title>
        <authorList>
            <person name="Partida-Martinez L.P."/>
        </authorList>
    </citation>
    <scope>NUCLEOTIDE SEQUENCE [LARGE SCALE GENOMIC DNA]</scope>
    <source>
        <strain evidence="2 3">AT3.2</strain>
    </source>
</reference>
<evidence type="ECO:0000313" key="3">
    <source>
        <dbReference type="Proteomes" id="UP000540787"/>
    </source>
</evidence>
<gene>
    <name evidence="2" type="ORF">HD842_000777</name>
</gene>
<dbReference type="InterPro" id="IPR054241">
    <property type="entry name" value="DUF6968"/>
</dbReference>
<feature type="domain" description="DUF6968" evidence="1">
    <location>
        <begin position="15"/>
        <end position="88"/>
    </location>
</feature>
<evidence type="ECO:0000259" key="1">
    <source>
        <dbReference type="Pfam" id="PF22302"/>
    </source>
</evidence>
<name>A0A7W9U6T0_9BURK</name>
<keyword evidence="3" id="KW-1185">Reference proteome</keyword>
<dbReference type="Pfam" id="PF22302">
    <property type="entry name" value="DUF6968"/>
    <property type="match status" value="1"/>
</dbReference>
<sequence length="101" mass="11785">MTELFISRKCMVHPPQGSEFSVLIGVFAPEVTADQAWHCQLSFEGIQDKDRFAYGVDQRHALQMGVEMFWVELSFKTAMGWRFSWFGDERMEPDELLPHWG</sequence>
<organism evidence="2 3">
    <name type="scientific">Massilia aurea</name>
    <dbReference type="NCBI Taxonomy" id="373040"/>
    <lineage>
        <taxon>Bacteria</taxon>
        <taxon>Pseudomonadati</taxon>
        <taxon>Pseudomonadota</taxon>
        <taxon>Betaproteobacteria</taxon>
        <taxon>Burkholderiales</taxon>
        <taxon>Oxalobacteraceae</taxon>
        <taxon>Telluria group</taxon>
        <taxon>Massilia</taxon>
    </lineage>
</organism>
<comment type="caution">
    <text evidence="2">The sequence shown here is derived from an EMBL/GenBank/DDBJ whole genome shotgun (WGS) entry which is preliminary data.</text>
</comment>
<evidence type="ECO:0000313" key="2">
    <source>
        <dbReference type="EMBL" id="MBB6132666.1"/>
    </source>
</evidence>
<dbReference type="RefSeq" id="WP_183551193.1">
    <property type="nucleotide sequence ID" value="NZ_JACHBX010000001.1"/>
</dbReference>
<accession>A0A7W9U6T0</accession>